<evidence type="ECO:0000313" key="3">
    <source>
        <dbReference type="Proteomes" id="UP000238916"/>
    </source>
</evidence>
<dbReference type="Pfam" id="PF04016">
    <property type="entry name" value="DUF364"/>
    <property type="match status" value="1"/>
</dbReference>
<reference evidence="3" key="1">
    <citation type="submission" date="2018-02" db="EMBL/GenBank/DDBJ databases">
        <authorList>
            <person name="Hausmann B."/>
        </authorList>
    </citation>
    <scope>NUCLEOTIDE SEQUENCE [LARGE SCALE GENOMIC DNA]</scope>
    <source>
        <strain evidence="3">Peat soil MAG SbF1</strain>
    </source>
</reference>
<protein>
    <recommendedName>
        <fullName evidence="1">Putative heavy-metal chelation domain-containing protein</fullName>
    </recommendedName>
</protein>
<organism evidence="2 3">
    <name type="scientific">Candidatus Desulfosporosinus infrequens</name>
    <dbReference type="NCBI Taxonomy" id="2043169"/>
    <lineage>
        <taxon>Bacteria</taxon>
        <taxon>Bacillati</taxon>
        <taxon>Bacillota</taxon>
        <taxon>Clostridia</taxon>
        <taxon>Eubacteriales</taxon>
        <taxon>Desulfitobacteriaceae</taxon>
        <taxon>Desulfosporosinus</taxon>
    </lineage>
</organism>
<dbReference type="EMBL" id="OMOF01000013">
    <property type="protein sequence ID" value="SPF31890.1"/>
    <property type="molecule type" value="Genomic_DNA"/>
</dbReference>
<proteinExistence type="predicted"/>
<dbReference type="Proteomes" id="UP000238916">
    <property type="component" value="Unassembled WGS sequence"/>
</dbReference>
<dbReference type="Gene3D" id="3.40.50.11590">
    <property type="match status" value="1"/>
</dbReference>
<evidence type="ECO:0000259" key="1">
    <source>
        <dbReference type="Pfam" id="PF04016"/>
    </source>
</evidence>
<name>A0A2U3JX85_9FIRM</name>
<sequence>MREEIEYGPEKIIFHSAEENAETIAKSDVVMMSGCTIVNGTFRELISKAKKARIIGMYGPSAQIVPDFLLSYGINYISSRRIINHSGIVDQFMNAMDLGGAFKSDMKAYYVCNF</sequence>
<evidence type="ECO:0000313" key="2">
    <source>
        <dbReference type="EMBL" id="SPF31890.1"/>
    </source>
</evidence>
<dbReference type="SUPFAM" id="SSF159713">
    <property type="entry name" value="Dhaf3308-like"/>
    <property type="match status" value="1"/>
</dbReference>
<dbReference type="InterPro" id="IPR007161">
    <property type="entry name" value="DUF364"/>
</dbReference>
<dbReference type="OrthoDB" id="358386at2"/>
<feature type="domain" description="Putative heavy-metal chelation" evidence="1">
    <location>
        <begin position="13"/>
        <end position="101"/>
    </location>
</feature>
<accession>A0A2U3JX85</accession>
<dbReference type="AlphaFoldDB" id="A0A2U3JX85"/>
<gene>
    <name evidence="2" type="ORF">SBF1_110016</name>
</gene>